<evidence type="ECO:0000313" key="5">
    <source>
        <dbReference type="Proteomes" id="UP001142400"/>
    </source>
</evidence>
<proteinExistence type="inferred from homology"/>
<dbReference type="Gene3D" id="3.40.50.720">
    <property type="entry name" value="NAD(P)-binding Rossmann-like Domain"/>
    <property type="match status" value="1"/>
</dbReference>
<dbReference type="PANTHER" id="PTHR43477:SF1">
    <property type="entry name" value="DIHYDROANTICAPSIN 7-DEHYDROGENASE"/>
    <property type="match status" value="1"/>
</dbReference>
<evidence type="ECO:0000313" key="4">
    <source>
        <dbReference type="EMBL" id="MCQ8830016.1"/>
    </source>
</evidence>
<dbReference type="PRINTS" id="PR00080">
    <property type="entry name" value="SDRFAMILY"/>
</dbReference>
<dbReference type="InterPro" id="IPR057326">
    <property type="entry name" value="KR_dom"/>
</dbReference>
<dbReference type="PRINTS" id="PR00081">
    <property type="entry name" value="GDHRDH"/>
</dbReference>
<accession>A0A9X2LV38</accession>
<dbReference type="InterPro" id="IPR036291">
    <property type="entry name" value="NAD(P)-bd_dom_sf"/>
</dbReference>
<dbReference type="RefSeq" id="WP_257631227.1">
    <property type="nucleotide sequence ID" value="NZ_JANIIC010000012.1"/>
</dbReference>
<dbReference type="GO" id="GO:0016491">
    <property type="term" value="F:oxidoreductase activity"/>
    <property type="evidence" value="ECO:0007669"/>
    <property type="project" value="UniProtKB-KW"/>
</dbReference>
<evidence type="ECO:0000256" key="2">
    <source>
        <dbReference type="ARBA" id="ARBA00023002"/>
    </source>
</evidence>
<dbReference type="Proteomes" id="UP001142400">
    <property type="component" value="Unassembled WGS sequence"/>
</dbReference>
<dbReference type="InterPro" id="IPR020904">
    <property type="entry name" value="Sc_DH/Rdtase_CS"/>
</dbReference>
<evidence type="ECO:0000256" key="1">
    <source>
        <dbReference type="ARBA" id="ARBA00006484"/>
    </source>
</evidence>
<dbReference type="CDD" id="cd05233">
    <property type="entry name" value="SDR_c"/>
    <property type="match status" value="1"/>
</dbReference>
<comment type="caution">
    <text evidence="4">The sequence shown here is derived from an EMBL/GenBank/DDBJ whole genome shotgun (WGS) entry which is preliminary data.</text>
</comment>
<reference evidence="4" key="1">
    <citation type="submission" date="2022-06" db="EMBL/GenBank/DDBJ databases">
        <title>WGS of actinobacteria.</title>
        <authorList>
            <person name="Thawai C."/>
        </authorList>
    </citation>
    <scope>NUCLEOTIDE SEQUENCE</scope>
    <source>
        <strain evidence="4">DSM 42010</strain>
    </source>
</reference>
<protein>
    <submittedName>
        <fullName evidence="4">SDR family oxidoreductase</fullName>
    </submittedName>
</protein>
<sequence length="263" mass="27304">MNDSETGHPLAQQLLGKTAIVTGAASGIGRETALLFSARGARVLAVDLAADGLESLAAQAAEQGVPLVTHVQDLRVEHAAQQVFDVCHSRFGVPDVLANIAGRGGDKSADATTDEDFDFFVSVNLTTTFRMARQAVLHFGEGGGSVINTSSTFAVVGVGGSAPYSAAKGAVSSLTRQMAADYGPRNIRVNAVAPGLIETPATAPKIRAGQFDDMVTKSRPLPRVGRPRDVAGVFAFLASDDSSFITGVTLPVCGGWSTTRYRA</sequence>
<dbReference type="InterPro" id="IPR002347">
    <property type="entry name" value="SDR_fam"/>
</dbReference>
<organism evidence="4 5">
    <name type="scientific">Streptomyces malaysiensis subsp. samsunensis</name>
    <dbReference type="NCBI Taxonomy" id="459658"/>
    <lineage>
        <taxon>Bacteria</taxon>
        <taxon>Bacillati</taxon>
        <taxon>Actinomycetota</taxon>
        <taxon>Actinomycetes</taxon>
        <taxon>Kitasatosporales</taxon>
        <taxon>Streptomycetaceae</taxon>
        <taxon>Streptomyces</taxon>
        <taxon>Streptomyces violaceusniger group</taxon>
    </lineage>
</organism>
<comment type="similarity">
    <text evidence="1">Belongs to the short-chain dehydrogenases/reductases (SDR) family.</text>
</comment>
<dbReference type="PROSITE" id="PS00061">
    <property type="entry name" value="ADH_SHORT"/>
    <property type="match status" value="1"/>
</dbReference>
<dbReference type="InterPro" id="IPR051122">
    <property type="entry name" value="SDR_DHRS6-like"/>
</dbReference>
<dbReference type="AlphaFoldDB" id="A0A9X2LV38"/>
<dbReference type="Pfam" id="PF13561">
    <property type="entry name" value="adh_short_C2"/>
    <property type="match status" value="1"/>
</dbReference>
<evidence type="ECO:0000259" key="3">
    <source>
        <dbReference type="SMART" id="SM00822"/>
    </source>
</evidence>
<feature type="domain" description="Ketoreductase" evidence="3">
    <location>
        <begin position="17"/>
        <end position="195"/>
    </location>
</feature>
<dbReference type="SMART" id="SM00822">
    <property type="entry name" value="PKS_KR"/>
    <property type="match status" value="1"/>
</dbReference>
<dbReference type="PANTHER" id="PTHR43477">
    <property type="entry name" value="DIHYDROANTICAPSIN 7-DEHYDROGENASE"/>
    <property type="match status" value="1"/>
</dbReference>
<name>A0A9X2LV38_STRMQ</name>
<keyword evidence="2" id="KW-0560">Oxidoreductase</keyword>
<gene>
    <name evidence="4" type="ORF">NQU54_13235</name>
</gene>
<dbReference type="EMBL" id="JANIIC010000012">
    <property type="protein sequence ID" value="MCQ8830016.1"/>
    <property type="molecule type" value="Genomic_DNA"/>
</dbReference>
<dbReference type="FunFam" id="3.40.50.720:FF:000084">
    <property type="entry name" value="Short-chain dehydrogenase reductase"/>
    <property type="match status" value="1"/>
</dbReference>
<dbReference type="SUPFAM" id="SSF51735">
    <property type="entry name" value="NAD(P)-binding Rossmann-fold domains"/>
    <property type="match status" value="1"/>
</dbReference>
<keyword evidence="5" id="KW-1185">Reference proteome</keyword>